<feature type="compositionally biased region" description="Basic and acidic residues" evidence="1">
    <location>
        <begin position="54"/>
        <end position="70"/>
    </location>
</feature>
<feature type="region of interest" description="Disordered" evidence="1">
    <location>
        <begin position="339"/>
        <end position="370"/>
    </location>
</feature>
<proteinExistence type="predicted"/>
<feature type="transmembrane region" description="Helical" evidence="2">
    <location>
        <begin position="303"/>
        <end position="323"/>
    </location>
</feature>
<feature type="transmembrane region" description="Helical" evidence="2">
    <location>
        <begin position="262"/>
        <end position="283"/>
    </location>
</feature>
<dbReference type="EMBL" id="CAXAMM010043473">
    <property type="protein sequence ID" value="CAK9110220.1"/>
    <property type="molecule type" value="Genomic_DNA"/>
</dbReference>
<sequence length="370" mass="40708">MTQKQGVNQGQPAAPKPSQARRKAERKADKKERKAAAALAKRQQTYEEVAAEQTVRDAEPTRQEKRDRNNAAKRAKRKQLKEERVGEAEGALDSIAKHTEEAASDLEHRTKEVVDDIKKDGIKVIKDLSNATKKVLEEGEASADQGVKEATDAAREGAIKVVKGLVFRPNTLTTTVAPLRLTPAPVALPYQHFLSSGASMLLHSVLYWLQPVVTDLLLISLAFLIFELTMSLGRHGHRYHQGSYGGPFGLLEAAGNVCMELWSGWTFGLAILVALWVVGILFAKELRTSAEPFQAGTPQAASLLLGLLCATLSVYFLVASWRWKAVNDHADIEAPRLELTRNVEEEEGPPSSRGPSEAEDDKPLLERPER</sequence>
<evidence type="ECO:0000256" key="2">
    <source>
        <dbReference type="SAM" id="Phobius"/>
    </source>
</evidence>
<feature type="transmembrane region" description="Helical" evidence="2">
    <location>
        <begin position="205"/>
        <end position="226"/>
    </location>
</feature>
<accession>A0ABP0SD97</accession>
<evidence type="ECO:0000256" key="1">
    <source>
        <dbReference type="SAM" id="MobiDB-lite"/>
    </source>
</evidence>
<evidence type="ECO:0000313" key="4">
    <source>
        <dbReference type="Proteomes" id="UP001642464"/>
    </source>
</evidence>
<reference evidence="3 4" key="1">
    <citation type="submission" date="2024-02" db="EMBL/GenBank/DDBJ databases">
        <authorList>
            <person name="Chen Y."/>
            <person name="Shah S."/>
            <person name="Dougan E. K."/>
            <person name="Thang M."/>
            <person name="Chan C."/>
        </authorList>
    </citation>
    <scope>NUCLEOTIDE SEQUENCE [LARGE SCALE GENOMIC DNA]</scope>
</reference>
<name>A0ABP0SD97_9DINO</name>
<feature type="region of interest" description="Disordered" evidence="1">
    <location>
        <begin position="1"/>
        <end position="94"/>
    </location>
</feature>
<gene>
    <name evidence="3" type="ORF">SCF082_LOCUS51200</name>
</gene>
<dbReference type="Proteomes" id="UP001642464">
    <property type="component" value="Unassembled WGS sequence"/>
</dbReference>
<evidence type="ECO:0000313" key="3">
    <source>
        <dbReference type="EMBL" id="CAK9110220.1"/>
    </source>
</evidence>
<organism evidence="3 4">
    <name type="scientific">Durusdinium trenchii</name>
    <dbReference type="NCBI Taxonomy" id="1381693"/>
    <lineage>
        <taxon>Eukaryota</taxon>
        <taxon>Sar</taxon>
        <taxon>Alveolata</taxon>
        <taxon>Dinophyceae</taxon>
        <taxon>Suessiales</taxon>
        <taxon>Symbiodiniaceae</taxon>
        <taxon>Durusdinium</taxon>
    </lineage>
</organism>
<keyword evidence="4" id="KW-1185">Reference proteome</keyword>
<comment type="caution">
    <text evidence="3">The sequence shown here is derived from an EMBL/GenBank/DDBJ whole genome shotgun (WGS) entry which is preliminary data.</text>
</comment>
<keyword evidence="2" id="KW-0812">Transmembrane</keyword>
<feature type="compositionally biased region" description="Basic and acidic residues" evidence="1">
    <location>
        <begin position="26"/>
        <end position="35"/>
    </location>
</feature>
<feature type="compositionally biased region" description="Basic and acidic residues" evidence="1">
    <location>
        <begin position="361"/>
        <end position="370"/>
    </location>
</feature>
<feature type="compositionally biased region" description="Polar residues" evidence="1">
    <location>
        <begin position="1"/>
        <end position="11"/>
    </location>
</feature>
<keyword evidence="2" id="KW-1133">Transmembrane helix</keyword>
<protein>
    <submittedName>
        <fullName evidence="3">Uncharacterized protein</fullName>
    </submittedName>
</protein>
<keyword evidence="2" id="KW-0472">Membrane</keyword>